<sequence>MIFERLNLTCQKQWLTDLPVDSEARVEHPDTKPERQYTRSSPPLRKATHPSPRHRRAPHPRPAPRLPTPDRFRVPVDPKFEPAAAQLVLPLRFPRHPASPASPTTQLLFRLLACCAPLSASTSASNPRGARPSIATVTGTDRGAGVARPMT</sequence>
<accession>A0AAD6XW32</accession>
<comment type="caution">
    <text evidence="2">The sequence shown here is derived from an EMBL/GenBank/DDBJ whole genome shotgun (WGS) entry which is preliminary data.</text>
</comment>
<dbReference type="EMBL" id="JARJCN010000010">
    <property type="protein sequence ID" value="KAJ7097095.1"/>
    <property type="molecule type" value="Genomic_DNA"/>
</dbReference>
<evidence type="ECO:0000313" key="3">
    <source>
        <dbReference type="Proteomes" id="UP001222325"/>
    </source>
</evidence>
<dbReference type="Proteomes" id="UP001222325">
    <property type="component" value="Unassembled WGS sequence"/>
</dbReference>
<protein>
    <submittedName>
        <fullName evidence="2">Uncharacterized protein</fullName>
    </submittedName>
</protein>
<proteinExistence type="predicted"/>
<evidence type="ECO:0000313" key="2">
    <source>
        <dbReference type="EMBL" id="KAJ7097095.1"/>
    </source>
</evidence>
<gene>
    <name evidence="2" type="ORF">B0H15DRAFT_1019439</name>
</gene>
<reference evidence="2" key="1">
    <citation type="submission" date="2023-03" db="EMBL/GenBank/DDBJ databases">
        <title>Massive genome expansion in bonnet fungi (Mycena s.s.) driven by repeated elements and novel gene families across ecological guilds.</title>
        <authorList>
            <consortium name="Lawrence Berkeley National Laboratory"/>
            <person name="Harder C.B."/>
            <person name="Miyauchi S."/>
            <person name="Viragh M."/>
            <person name="Kuo A."/>
            <person name="Thoen E."/>
            <person name="Andreopoulos B."/>
            <person name="Lu D."/>
            <person name="Skrede I."/>
            <person name="Drula E."/>
            <person name="Henrissat B."/>
            <person name="Morin E."/>
            <person name="Kohler A."/>
            <person name="Barry K."/>
            <person name="LaButti K."/>
            <person name="Morin E."/>
            <person name="Salamov A."/>
            <person name="Lipzen A."/>
            <person name="Mereny Z."/>
            <person name="Hegedus B."/>
            <person name="Baldrian P."/>
            <person name="Stursova M."/>
            <person name="Weitz H."/>
            <person name="Taylor A."/>
            <person name="Grigoriev I.V."/>
            <person name="Nagy L.G."/>
            <person name="Martin F."/>
            <person name="Kauserud H."/>
        </authorList>
    </citation>
    <scope>NUCLEOTIDE SEQUENCE</scope>
    <source>
        <strain evidence="2">CBHHK173m</strain>
    </source>
</reference>
<dbReference type="AlphaFoldDB" id="A0AAD6XW32"/>
<organism evidence="2 3">
    <name type="scientific">Mycena belliarum</name>
    <dbReference type="NCBI Taxonomy" id="1033014"/>
    <lineage>
        <taxon>Eukaryota</taxon>
        <taxon>Fungi</taxon>
        <taxon>Dikarya</taxon>
        <taxon>Basidiomycota</taxon>
        <taxon>Agaricomycotina</taxon>
        <taxon>Agaricomycetes</taxon>
        <taxon>Agaricomycetidae</taxon>
        <taxon>Agaricales</taxon>
        <taxon>Marasmiineae</taxon>
        <taxon>Mycenaceae</taxon>
        <taxon>Mycena</taxon>
    </lineage>
</organism>
<keyword evidence="3" id="KW-1185">Reference proteome</keyword>
<feature type="region of interest" description="Disordered" evidence="1">
    <location>
        <begin position="21"/>
        <end position="76"/>
    </location>
</feature>
<name>A0AAD6XW32_9AGAR</name>
<feature type="compositionally biased region" description="Basic and acidic residues" evidence="1">
    <location>
        <begin position="22"/>
        <end position="37"/>
    </location>
</feature>
<feature type="compositionally biased region" description="Basic residues" evidence="1">
    <location>
        <begin position="46"/>
        <end position="59"/>
    </location>
</feature>
<evidence type="ECO:0000256" key="1">
    <source>
        <dbReference type="SAM" id="MobiDB-lite"/>
    </source>
</evidence>
<feature type="region of interest" description="Disordered" evidence="1">
    <location>
        <begin position="120"/>
        <end position="151"/>
    </location>
</feature>